<comment type="caution">
    <text evidence="1">The sequence shown here is derived from an EMBL/GenBank/DDBJ whole genome shotgun (WGS) entry which is preliminary data.</text>
</comment>
<reference evidence="1 2" key="1">
    <citation type="submission" date="2023-08" db="EMBL/GenBank/DDBJ databases">
        <title>A Necator americanus chromosomal reference genome.</title>
        <authorList>
            <person name="Ilik V."/>
            <person name="Petrzelkova K.J."/>
            <person name="Pardy F."/>
            <person name="Fuh T."/>
            <person name="Niatou-Singa F.S."/>
            <person name="Gouil Q."/>
            <person name="Baker L."/>
            <person name="Ritchie M.E."/>
            <person name="Jex A.R."/>
            <person name="Gazzola D."/>
            <person name="Li H."/>
            <person name="Toshio Fujiwara R."/>
            <person name="Zhan B."/>
            <person name="Aroian R.V."/>
            <person name="Pafco B."/>
            <person name="Schwarz E.M."/>
        </authorList>
    </citation>
    <scope>NUCLEOTIDE SEQUENCE [LARGE SCALE GENOMIC DNA]</scope>
    <source>
        <strain evidence="1 2">Aroian</strain>
        <tissue evidence="1">Whole animal</tissue>
    </source>
</reference>
<dbReference type="EMBL" id="JAVFWL010000003">
    <property type="protein sequence ID" value="KAK6742809.1"/>
    <property type="molecule type" value="Genomic_DNA"/>
</dbReference>
<dbReference type="Proteomes" id="UP001303046">
    <property type="component" value="Unassembled WGS sequence"/>
</dbReference>
<evidence type="ECO:0000313" key="2">
    <source>
        <dbReference type="Proteomes" id="UP001303046"/>
    </source>
</evidence>
<name>A0ABR1CWY7_NECAM</name>
<accession>A0ABR1CWY7</accession>
<proteinExistence type="predicted"/>
<keyword evidence="2" id="KW-1185">Reference proteome</keyword>
<sequence length="348" mass="40868">MLKPQRKLLSTGLHRPNFYSQNPFISKLIASHKYYKIQNGEEQWELIGSRTYRWNGPEALRCKHWDKVAVRWHLSTCGNRHGRRHCNGGTNADLARDPQTYRELPRWRNAFTYAQLPSSGHKDEHLRLALDGYDKKMLNVKLIAPLKIDVDWKWTIGEDGCNNFSVRMSAMSTIDNHRLADLSEFCRAFDTDGFAYDLMKYEHILQLPARKVNEYLAKESENPSKMMKSESEGIQERMENERRHKAAKVIQRAHTHQNYRNVLRPNRRVQLIAQINDRLNGRESLRNDHINIIKEKIMEYRMARDRDADTYAKRQLVIQSMKRDIAVLNSEYSFLQSRENELNAGAVA</sequence>
<evidence type="ECO:0000313" key="1">
    <source>
        <dbReference type="EMBL" id="KAK6742809.1"/>
    </source>
</evidence>
<gene>
    <name evidence="1" type="primary">Necator_chrIII.g10977</name>
    <name evidence="1" type="ORF">RB195_010212</name>
</gene>
<protein>
    <submittedName>
        <fullName evidence="1">Uncharacterized protein</fullName>
    </submittedName>
</protein>
<organism evidence="1 2">
    <name type="scientific">Necator americanus</name>
    <name type="common">Human hookworm</name>
    <dbReference type="NCBI Taxonomy" id="51031"/>
    <lineage>
        <taxon>Eukaryota</taxon>
        <taxon>Metazoa</taxon>
        <taxon>Ecdysozoa</taxon>
        <taxon>Nematoda</taxon>
        <taxon>Chromadorea</taxon>
        <taxon>Rhabditida</taxon>
        <taxon>Rhabditina</taxon>
        <taxon>Rhabditomorpha</taxon>
        <taxon>Strongyloidea</taxon>
        <taxon>Ancylostomatidae</taxon>
        <taxon>Bunostominae</taxon>
        <taxon>Necator</taxon>
    </lineage>
</organism>